<evidence type="ECO:0000313" key="7">
    <source>
        <dbReference type="Proteomes" id="UP000184368"/>
    </source>
</evidence>
<proteinExistence type="inferred from homology"/>
<dbReference type="Pfam" id="PF00107">
    <property type="entry name" value="ADH_zinc_N"/>
    <property type="match status" value="1"/>
</dbReference>
<dbReference type="PANTHER" id="PTHR43401">
    <property type="entry name" value="L-THREONINE 3-DEHYDROGENASE"/>
    <property type="match status" value="1"/>
</dbReference>
<gene>
    <name evidence="6" type="ORF">SAMN05444008_106109</name>
</gene>
<keyword evidence="1 4" id="KW-0479">Metal-binding</keyword>
<dbReference type="OrthoDB" id="9787435at2"/>
<dbReference type="InterPro" id="IPR013149">
    <property type="entry name" value="ADH-like_C"/>
</dbReference>
<dbReference type="RefSeq" id="WP_073042316.1">
    <property type="nucleotide sequence ID" value="NZ_FQUO01000006.1"/>
</dbReference>
<name>A0A1M5A460_9BACT</name>
<dbReference type="InterPro" id="IPR002328">
    <property type="entry name" value="ADH_Zn_CS"/>
</dbReference>
<comment type="cofactor">
    <cofactor evidence="4">
        <name>Zn(2+)</name>
        <dbReference type="ChEBI" id="CHEBI:29105"/>
    </cofactor>
</comment>
<keyword evidence="3" id="KW-0560">Oxidoreductase</keyword>
<dbReference type="EMBL" id="FQUO01000006">
    <property type="protein sequence ID" value="SHF25061.1"/>
    <property type="molecule type" value="Genomic_DNA"/>
</dbReference>
<dbReference type="PROSITE" id="PS00059">
    <property type="entry name" value="ADH_ZINC"/>
    <property type="match status" value="1"/>
</dbReference>
<evidence type="ECO:0000256" key="4">
    <source>
        <dbReference type="RuleBase" id="RU361277"/>
    </source>
</evidence>
<reference evidence="6 7" key="1">
    <citation type="submission" date="2016-11" db="EMBL/GenBank/DDBJ databases">
        <authorList>
            <person name="Jaros S."/>
            <person name="Januszkiewicz K."/>
            <person name="Wedrychowicz H."/>
        </authorList>
    </citation>
    <scope>NUCLEOTIDE SEQUENCE [LARGE SCALE GENOMIC DNA]</scope>
    <source>
        <strain evidence="6 7">DSM 26897</strain>
    </source>
</reference>
<dbReference type="InterPro" id="IPR050129">
    <property type="entry name" value="Zn_alcohol_dh"/>
</dbReference>
<dbReference type="InterPro" id="IPR013154">
    <property type="entry name" value="ADH-like_N"/>
</dbReference>
<evidence type="ECO:0000256" key="2">
    <source>
        <dbReference type="ARBA" id="ARBA00022833"/>
    </source>
</evidence>
<feature type="domain" description="Enoyl reductase (ER)" evidence="5">
    <location>
        <begin position="7"/>
        <end position="277"/>
    </location>
</feature>
<dbReference type="Gene3D" id="3.90.180.10">
    <property type="entry name" value="Medium-chain alcohol dehydrogenases, catalytic domain"/>
    <property type="match status" value="2"/>
</dbReference>
<dbReference type="Pfam" id="PF08240">
    <property type="entry name" value="ADH_N"/>
    <property type="match status" value="1"/>
</dbReference>
<dbReference type="PANTHER" id="PTHR43401:SF2">
    <property type="entry name" value="L-THREONINE 3-DEHYDROGENASE"/>
    <property type="match status" value="1"/>
</dbReference>
<accession>A0A1M5A460</accession>
<dbReference type="GO" id="GO:0008270">
    <property type="term" value="F:zinc ion binding"/>
    <property type="evidence" value="ECO:0007669"/>
    <property type="project" value="InterPro"/>
</dbReference>
<dbReference type="CDD" id="cd08269">
    <property type="entry name" value="Zn_ADH9"/>
    <property type="match status" value="1"/>
</dbReference>
<keyword evidence="7" id="KW-1185">Reference proteome</keyword>
<keyword evidence="2 4" id="KW-0862">Zinc</keyword>
<comment type="similarity">
    <text evidence="4">Belongs to the zinc-containing alcohol dehydrogenase family.</text>
</comment>
<dbReference type="SUPFAM" id="SSF50129">
    <property type="entry name" value="GroES-like"/>
    <property type="match status" value="1"/>
</dbReference>
<evidence type="ECO:0000256" key="1">
    <source>
        <dbReference type="ARBA" id="ARBA00022723"/>
    </source>
</evidence>
<dbReference type="Gene3D" id="3.40.50.720">
    <property type="entry name" value="NAD(P)-binding Rossmann-like Domain"/>
    <property type="match status" value="1"/>
</dbReference>
<evidence type="ECO:0000313" key="6">
    <source>
        <dbReference type="EMBL" id="SHF25061.1"/>
    </source>
</evidence>
<dbReference type="SMART" id="SM00829">
    <property type="entry name" value="PKS_ER"/>
    <property type="match status" value="1"/>
</dbReference>
<protein>
    <submittedName>
        <fullName evidence="6">Threonine dehydrogenase</fullName>
    </submittedName>
</protein>
<dbReference type="SUPFAM" id="SSF51735">
    <property type="entry name" value="NAD(P)-binding Rossmann-fold domains"/>
    <property type="match status" value="1"/>
</dbReference>
<dbReference type="InterPro" id="IPR020843">
    <property type="entry name" value="ER"/>
</dbReference>
<sequence length="317" mass="34549">MRAAVLSQPRTINLQEVDLPQIKPGEVLIRVEGCGVCSSSLPLWEGREWFQYPSEPGSPGHEGWGIVEAVGSDVQKARAGDRVAFLSYHAYADYDVAGEASFITLPKELEGQPFPGEPLGCALNIFERSDVKAGDTVAIIGTGFLGALLCQLAKERGAKVIAVSRRAFSLDYARRFGADEVVPLTSTWETANKIGEITRGAGCSRVIEATGKQEAIDLATEIVAEYGRIIIAGYHQDGLRQVNLQKWNWKAIDVINAHERDPRKYLDGMEAAVAAVVSGRINPATLYTDSLSLEQLNKGFELTANRPEGFMKALIRM</sequence>
<organism evidence="6 7">
    <name type="scientific">Cnuella takakiae</name>
    <dbReference type="NCBI Taxonomy" id="1302690"/>
    <lineage>
        <taxon>Bacteria</taxon>
        <taxon>Pseudomonadati</taxon>
        <taxon>Bacteroidota</taxon>
        <taxon>Chitinophagia</taxon>
        <taxon>Chitinophagales</taxon>
        <taxon>Chitinophagaceae</taxon>
        <taxon>Cnuella</taxon>
    </lineage>
</organism>
<evidence type="ECO:0000259" key="5">
    <source>
        <dbReference type="SMART" id="SM00829"/>
    </source>
</evidence>
<dbReference type="GO" id="GO:0016616">
    <property type="term" value="F:oxidoreductase activity, acting on the CH-OH group of donors, NAD or NADP as acceptor"/>
    <property type="evidence" value="ECO:0007669"/>
    <property type="project" value="UniProtKB-ARBA"/>
</dbReference>
<dbReference type="InterPro" id="IPR036291">
    <property type="entry name" value="NAD(P)-bd_dom_sf"/>
</dbReference>
<dbReference type="STRING" id="1302690.BUE76_09480"/>
<dbReference type="AlphaFoldDB" id="A0A1M5A460"/>
<dbReference type="Proteomes" id="UP000184368">
    <property type="component" value="Unassembled WGS sequence"/>
</dbReference>
<evidence type="ECO:0000256" key="3">
    <source>
        <dbReference type="ARBA" id="ARBA00023002"/>
    </source>
</evidence>
<dbReference type="InterPro" id="IPR011032">
    <property type="entry name" value="GroES-like_sf"/>
</dbReference>